<name>A0A165M112_PELLU</name>
<evidence type="ECO:0000259" key="6">
    <source>
        <dbReference type="Pfam" id="PF14294"/>
    </source>
</evidence>
<sequence>MNTGKTVFAQLLDHLPQHQFRRCVNRYKGNYKVQSFTCLDQYLCLFFAQLTYRESIRDITTCLLGMQNKLYHMGIRGTIARSTLADANEKRDWRIYQDFAHILIHHARELYSKDSFGVTLEETTYALDSTTIDLCLALFPWAKFRKHKGAVKMHTLLDLRGNIPSFIAITDGKVHDVNILDLLIIEPGSFYIMDRGYVDFDRLFQIHQAQGFFVIRAKSNLSFRRQYSHSADKSMGVRCDQTIMLTGKEPSVYYPEQLRRIKYADPETGKIYVFLTNNFKLGAKVIADLYKSRWQIELFFKWIKQHLRIKAFYGTSENAVKTQIWSAISVYVLIALVKKRLNLDITLYTFLQILSVSVFEKVDILQLVTNSAGTIESTYTDNQLNLFDL</sequence>
<comment type="caution">
    <text evidence="7">The sequence shown here is derived from an EMBL/GenBank/DDBJ whole genome shotgun (WGS) entry which is preliminary data.</text>
</comment>
<organism evidence="7 8">
    <name type="scientific">Pelodictyon luteolum</name>
    <dbReference type="NCBI Taxonomy" id="1100"/>
    <lineage>
        <taxon>Bacteria</taxon>
        <taxon>Pseudomonadati</taxon>
        <taxon>Chlorobiota</taxon>
        <taxon>Chlorobiia</taxon>
        <taxon>Chlorobiales</taxon>
        <taxon>Chlorobiaceae</taxon>
        <taxon>Chlorobium/Pelodictyon group</taxon>
        <taxon>Pelodictyon</taxon>
    </lineage>
</organism>
<dbReference type="GO" id="GO:0004803">
    <property type="term" value="F:transposase activity"/>
    <property type="evidence" value="ECO:0007669"/>
    <property type="project" value="InterPro"/>
</dbReference>
<dbReference type="AlphaFoldDB" id="A0A165M112"/>
<dbReference type="PANTHER" id="PTHR33258">
    <property type="entry name" value="TRANSPOSASE INSL FOR INSERTION SEQUENCE ELEMENT IS186A-RELATED"/>
    <property type="match status" value="1"/>
</dbReference>
<feature type="domain" description="Transposase IS4-like" evidence="5">
    <location>
        <begin position="122"/>
        <end position="333"/>
    </location>
</feature>
<dbReference type="GO" id="GO:0006313">
    <property type="term" value="P:DNA transposition"/>
    <property type="evidence" value="ECO:0007669"/>
    <property type="project" value="InterPro"/>
</dbReference>
<keyword evidence="3" id="KW-0238">DNA-binding</keyword>
<dbReference type="InterPro" id="IPR047952">
    <property type="entry name" value="Transpos_IS4"/>
</dbReference>
<evidence type="ECO:0000313" key="7">
    <source>
        <dbReference type="EMBL" id="KZK74681.1"/>
    </source>
</evidence>
<comment type="similarity">
    <text evidence="1">Belongs to the transposase 11 family.</text>
</comment>
<evidence type="ECO:0000256" key="3">
    <source>
        <dbReference type="ARBA" id="ARBA00023125"/>
    </source>
</evidence>
<accession>A0A165M112</accession>
<dbReference type="InterPro" id="IPR025399">
    <property type="entry name" value="DUF4372"/>
</dbReference>
<keyword evidence="2" id="KW-0815">Transposition</keyword>
<dbReference type="Pfam" id="PF14294">
    <property type="entry name" value="DUF4372"/>
    <property type="match status" value="1"/>
</dbReference>
<dbReference type="InterPro" id="IPR002559">
    <property type="entry name" value="Transposase_11"/>
</dbReference>
<dbReference type="RefSeq" id="WP_303681248.1">
    <property type="nucleotide sequence ID" value="NZ_LVWG01000021.1"/>
</dbReference>
<evidence type="ECO:0000313" key="8">
    <source>
        <dbReference type="Proteomes" id="UP000076481"/>
    </source>
</evidence>
<evidence type="ECO:0000256" key="2">
    <source>
        <dbReference type="ARBA" id="ARBA00022578"/>
    </source>
</evidence>
<evidence type="ECO:0000259" key="5">
    <source>
        <dbReference type="Pfam" id="PF01609"/>
    </source>
</evidence>
<dbReference type="SUPFAM" id="SSF53098">
    <property type="entry name" value="Ribonuclease H-like"/>
    <property type="match status" value="1"/>
</dbReference>
<dbReference type="EMBL" id="LVWG01000021">
    <property type="protein sequence ID" value="KZK74681.1"/>
    <property type="molecule type" value="Genomic_DNA"/>
</dbReference>
<dbReference type="InterPro" id="IPR012337">
    <property type="entry name" value="RNaseH-like_sf"/>
</dbReference>
<keyword evidence="4" id="KW-0233">DNA recombination</keyword>
<protein>
    <submittedName>
        <fullName evidence="7">Transposase</fullName>
    </submittedName>
</protein>
<evidence type="ECO:0000256" key="4">
    <source>
        <dbReference type="ARBA" id="ARBA00023172"/>
    </source>
</evidence>
<dbReference type="GO" id="GO:0003677">
    <property type="term" value="F:DNA binding"/>
    <property type="evidence" value="ECO:0007669"/>
    <property type="project" value="UniProtKB-KW"/>
</dbReference>
<reference evidence="7 8" key="1">
    <citation type="submission" date="2016-03" db="EMBL/GenBank/DDBJ databases">
        <title>Speciation and ecological success in dimly lit waters: horizontal gene transfer in a green sulfur bacteria bloom unveiled by metagenomic assembly.</title>
        <authorList>
            <person name="Llorens-Mares T."/>
            <person name="Liu Z."/>
            <person name="Allen L.Z."/>
            <person name="Rusch D.B."/>
            <person name="Craig M.T."/>
            <person name="Dupont C.L."/>
            <person name="Bryant D.A."/>
            <person name="Casamayor E.O."/>
        </authorList>
    </citation>
    <scope>NUCLEOTIDE SEQUENCE [LARGE SCALE GENOMIC DNA]</scope>
    <source>
        <strain evidence="7">CIII</strain>
    </source>
</reference>
<dbReference type="Pfam" id="PF01609">
    <property type="entry name" value="DDE_Tnp_1"/>
    <property type="match status" value="1"/>
</dbReference>
<gene>
    <name evidence="7" type="ORF">A3K90_09575</name>
</gene>
<evidence type="ECO:0000256" key="1">
    <source>
        <dbReference type="ARBA" id="ARBA00010075"/>
    </source>
</evidence>
<dbReference type="Proteomes" id="UP000076481">
    <property type="component" value="Unassembled WGS sequence"/>
</dbReference>
<dbReference type="PANTHER" id="PTHR33258:SF1">
    <property type="entry name" value="TRANSPOSASE INSL FOR INSERTION SEQUENCE ELEMENT IS186A-RELATED"/>
    <property type="match status" value="1"/>
</dbReference>
<feature type="domain" description="DUF4372" evidence="6">
    <location>
        <begin position="3"/>
        <end position="76"/>
    </location>
</feature>
<proteinExistence type="inferred from homology"/>
<dbReference type="NCBIfam" id="NF033592">
    <property type="entry name" value="transpos_IS4_1"/>
    <property type="match status" value="1"/>
</dbReference>